<proteinExistence type="predicted"/>
<keyword evidence="1" id="KW-0732">Signal</keyword>
<evidence type="ECO:0000313" key="3">
    <source>
        <dbReference type="EMBL" id="ELR66067.1"/>
    </source>
</evidence>
<comment type="caution">
    <text evidence="3">The sequence shown here is derived from an EMBL/GenBank/DDBJ whole genome shotgun (WGS) entry which is preliminary data.</text>
</comment>
<dbReference type="InterPro" id="IPR015406">
    <property type="entry name" value="GpJ_CSF"/>
</dbReference>
<keyword evidence="4" id="KW-1185">Reference proteome</keyword>
<evidence type="ECO:0000256" key="1">
    <source>
        <dbReference type="SAM" id="SignalP"/>
    </source>
</evidence>
<dbReference type="OrthoDB" id="6336746at2"/>
<dbReference type="InterPro" id="IPR053171">
    <property type="entry name" value="Viral_Tip_Attach_Protein"/>
</dbReference>
<feature type="chain" id="PRO_5003993863" description="Tip attachment protein J central straight fiber domain-containing protein" evidence="1">
    <location>
        <begin position="22"/>
        <end position="1417"/>
    </location>
</feature>
<organism evidence="3 4">
    <name type="scientific">Photobacterium marinum</name>
    <dbReference type="NCBI Taxonomy" id="1056511"/>
    <lineage>
        <taxon>Bacteria</taxon>
        <taxon>Pseudomonadati</taxon>
        <taxon>Pseudomonadota</taxon>
        <taxon>Gammaproteobacteria</taxon>
        <taxon>Vibrionales</taxon>
        <taxon>Vibrionaceae</taxon>
        <taxon>Photobacterium</taxon>
    </lineage>
</organism>
<sequence length="1417" mass="156115">MPPVAVGVAIAAGAAAAGATAAAVIGIAIAGTVAAGVLMNAMKPDIPNSDFGAGITNSGADVVIPVVYGCNRTGSALIYEHINGKWLTCVYVVSEGRIDGIDEIYLNGKAVGIRPLENQIYTLSKSDGGFGQAIKIQCNFGGDNQQALSLVDSQSSEWSKDHRVRGRACIAVSMHRELEEDTEIFSQPSLNAIVRGRRIKDIRNNKIAYSDNPALCLYDYLTNKRWGVGLDVSSIDTRSFIEAANYCDLNEIRLTCNGTVNQAQSLRNNIDEICSSFQGNLIETGGKFYCYVDKPSPVVYHFNEGNMIGASTTSYGSTSSYFNQLQIKFNDANDSVEPYSENYLTFPSQKNDIITKDGEVKAQSIELKFTKDKRVVEWISNVEFRRAQKRVHCSFKSNDEAFMVKPFDVVTITDNEQGWDKKKFRVVKTVKSFDAKNFGVIQFSCIEYSDWIYTGNETSLGGKSPSHKFPNEYEVPTPKALKWEQLSLEDTGAGKLTWTNPDSIVIRETLVDWKLSTDETWSRYGITHGQEIIIRNARNARYDFRVANRNVFGVLSSFEYLNDVNMTDPMVYPAVTGLKLNTSATSKLTIEGVDFSFSWDDMKAVDIKGEGADADGNGNLGRFIRHYEIQVYTGNTYKRTEFITDNSYVYSFDKNADDGLERDVTLKVRIVGKSGGVSPWAAITATNEQMPQLSGVVVDTSLTSLMVRYQLPTQQDFQAVEIHRSTQKGFKPFIDTLWKDTTDNNITETLDTKETYYFRLGSYDKFGRDNIVYSDEYSVTLNSIDDYLTNIDESKLSQDLQSKISVIDENKTNIVEEAKARANAITKEQGERAAAIESEATTRKTEIEVISNQVNTLTSISNSNVADLKDEKTARTNADSSLGKRIDSVVTSVGDNLASLNSSVEAISDKTTANVNQLSSLQTKVGDNTASLNVINSSLNGLTTKYAVQTDVNGVLSGFGLMNEGLKGSEFAVNANSFTVFNGVGNTVHDKSKTYSKGTYVNSPVIFSENGKAIQFMYKAKKDVPSSIDLTNVDYWEYLGSARQTAFEVKDNKVFIKKALIGKASIEEGHIANGAITNLKIGNVIHSNNYKADNSGWCINKDGSSEFQNIKARGLIESSQIRGSVIEGALIIGSSKVTVPTEADDGDKGTEAEPRYLCLPTSNVNVNAPNDWALGTIDTENKPATSDTAQTSVSNVVSANYTSDGKIQETGGEWVWKNMQRHRLCGQKPVFSGTFSPMHTELIPSMLGAPDPSVSPIKGTRSPNTFTLSLGIYDNKDRELKTISSGTITVNFNNLIGKSSGAQSQLASQTITIDRDGCRWVFNVHFMLAHDYNGFQAKYTYFHYIDNISFTVTPLNDLFSFNIEDQKGMYARSSVSISGMVNYYGSGMYLGGPEIKFYWLRRSNTKINTFNMTITGN</sequence>
<accession>L8JF68</accession>
<dbReference type="EMBL" id="AMZO01000013">
    <property type="protein sequence ID" value="ELR66067.1"/>
    <property type="molecule type" value="Genomic_DNA"/>
</dbReference>
<dbReference type="Proteomes" id="UP000011134">
    <property type="component" value="Unassembled WGS sequence"/>
</dbReference>
<name>L8JF68_9GAMM</name>
<evidence type="ECO:0000259" key="2">
    <source>
        <dbReference type="Pfam" id="PF09327"/>
    </source>
</evidence>
<feature type="domain" description="Tip attachment protein J central straight fiber" evidence="2">
    <location>
        <begin position="1044"/>
        <end position="1119"/>
    </location>
</feature>
<protein>
    <recommendedName>
        <fullName evidence="2">Tip attachment protein J central straight fiber domain-containing protein</fullName>
    </recommendedName>
</protein>
<feature type="signal peptide" evidence="1">
    <location>
        <begin position="1"/>
        <end position="21"/>
    </location>
</feature>
<dbReference type="PATRIC" id="fig|1056511.3.peg.1998"/>
<gene>
    <name evidence="3" type="ORF">C942_00509</name>
</gene>
<dbReference type="RefSeq" id="WP_007465132.1">
    <property type="nucleotide sequence ID" value="NZ_AMZO01000013.1"/>
</dbReference>
<evidence type="ECO:0000313" key="4">
    <source>
        <dbReference type="Proteomes" id="UP000011134"/>
    </source>
</evidence>
<reference evidence="3 4" key="1">
    <citation type="submission" date="2012-12" db="EMBL/GenBank/DDBJ databases">
        <title>Genome Assembly of Photobacterium sp. AK15.</title>
        <authorList>
            <person name="Khatri I."/>
            <person name="Vaidya B."/>
            <person name="Srinivas T.N.R."/>
            <person name="Subramanian S."/>
            <person name="Pinnaka A."/>
        </authorList>
    </citation>
    <scope>NUCLEOTIDE SEQUENCE [LARGE SCALE GENOMIC DNA]</scope>
    <source>
        <strain evidence="3 4">AK15</strain>
    </source>
</reference>
<dbReference type="Pfam" id="PF09327">
    <property type="entry name" value="Phage_Tail_Tip"/>
    <property type="match status" value="1"/>
</dbReference>
<dbReference type="PANTHER" id="PTHR36251">
    <property type="entry name" value="FELS-1 PROPHAGE HOST SPECIFICITY PROTEIN-RELATED"/>
    <property type="match status" value="1"/>
</dbReference>
<dbReference type="PANTHER" id="PTHR36251:SF2">
    <property type="entry name" value="GIFSY-2 PROPHAGE HOST SPECIFICITY PROTEIN J, PHAGE LAMBDA"/>
    <property type="match status" value="1"/>
</dbReference>